<dbReference type="PROSITE" id="PS00156">
    <property type="entry name" value="OMPDECASE"/>
    <property type="match status" value="1"/>
</dbReference>
<comment type="function">
    <text evidence="1 7">Catalyzes the decarboxylation of orotidine 5'-monophosphate (OMP) to uridine 5'-monophosphate (UMP).</text>
</comment>
<comment type="catalytic activity">
    <reaction evidence="6 7 10">
        <text>orotidine 5'-phosphate + H(+) = UMP + CO2</text>
        <dbReference type="Rhea" id="RHEA:11596"/>
        <dbReference type="ChEBI" id="CHEBI:15378"/>
        <dbReference type="ChEBI" id="CHEBI:16526"/>
        <dbReference type="ChEBI" id="CHEBI:57538"/>
        <dbReference type="ChEBI" id="CHEBI:57865"/>
        <dbReference type="EC" id="4.1.1.23"/>
    </reaction>
</comment>
<feature type="binding site" evidence="7 9">
    <location>
        <position position="152"/>
    </location>
    <ligand>
        <name>substrate</name>
    </ligand>
</feature>
<dbReference type="CDD" id="cd04725">
    <property type="entry name" value="OMP_decarboxylase_like"/>
    <property type="match status" value="1"/>
</dbReference>
<dbReference type="NCBIfam" id="TIGR01740">
    <property type="entry name" value="pyrF"/>
    <property type="match status" value="1"/>
</dbReference>
<feature type="active site" description="For OMPdecase activity" evidence="8">
    <location>
        <position position="62"/>
    </location>
</feature>
<comment type="subunit">
    <text evidence="7">Homodimer.</text>
</comment>
<evidence type="ECO:0000256" key="3">
    <source>
        <dbReference type="ARBA" id="ARBA00022793"/>
    </source>
</evidence>
<evidence type="ECO:0000256" key="8">
    <source>
        <dbReference type="PIRSR" id="PIRSR614732-1"/>
    </source>
</evidence>
<dbReference type="AlphaFoldDB" id="A0A3G2R933"/>
<dbReference type="InterPro" id="IPR011060">
    <property type="entry name" value="RibuloseP-bd_barrel"/>
</dbReference>
<evidence type="ECO:0000256" key="2">
    <source>
        <dbReference type="ARBA" id="ARBA00004861"/>
    </source>
</evidence>
<dbReference type="InterPro" id="IPR013785">
    <property type="entry name" value="Aldolase_TIM"/>
</dbReference>
<evidence type="ECO:0000256" key="6">
    <source>
        <dbReference type="ARBA" id="ARBA00049157"/>
    </source>
</evidence>
<protein>
    <recommendedName>
        <fullName evidence="7">Orotidine 5'-phosphate decarboxylase</fullName>
        <ecNumber evidence="7">4.1.1.23</ecNumber>
    </recommendedName>
    <alternativeName>
        <fullName evidence="7">OMP decarboxylase</fullName>
        <shortName evidence="7">OMPDCase</shortName>
        <shortName evidence="7">OMPdecase</shortName>
    </alternativeName>
</protein>
<dbReference type="GO" id="GO:0044205">
    <property type="term" value="P:'de novo' UMP biosynthetic process"/>
    <property type="evidence" value="ECO:0007669"/>
    <property type="project" value="UniProtKB-UniRule"/>
</dbReference>
<feature type="binding site" evidence="7 9">
    <location>
        <position position="13"/>
    </location>
    <ligand>
        <name>substrate</name>
    </ligand>
</feature>
<feature type="domain" description="Orotidine 5'-phosphate decarboxylase" evidence="11">
    <location>
        <begin position="7"/>
        <end position="258"/>
    </location>
</feature>
<feature type="active site" description="For OMPdecase activity" evidence="8">
    <location>
        <position position="64"/>
    </location>
</feature>
<dbReference type="EC" id="4.1.1.23" evidence="7"/>
<feature type="active site" description="For OMPdecase activity" evidence="8">
    <location>
        <position position="67"/>
    </location>
</feature>
<name>A0A3G2R933_9FIRM</name>
<evidence type="ECO:0000259" key="11">
    <source>
        <dbReference type="SMART" id="SM00934"/>
    </source>
</evidence>
<comment type="similarity">
    <text evidence="7">Belongs to the OMP decarboxylase family. Type 1 subfamily.</text>
</comment>
<feature type="binding site" evidence="7 9">
    <location>
        <position position="243"/>
    </location>
    <ligand>
        <name>substrate</name>
    </ligand>
</feature>
<sequence>MSHDLDRIIIALDTPDEQKALDLVKLLRYKVSTFKVGLELFCSTGPSIVKKINDEGCRVFLDLKFHDIPNTVAGAVRAATSTGAFMFNIHASGGREMMRQAKEAIDKTYDEMQRAKEPGRGLQGTSNVSIIHSPDKLNTVHKPLLIAVTVLTSLDDQDLKDINITKSTLDQAVALACLAKECGLDGVVASPKEISAIRKAIGKDFVIVTPGVRPSWAAASDQKRVMTPAQALEAGADYIVIGRPVTAAPDPLEAIDKIFSLQ</sequence>
<keyword evidence="5 7" id="KW-0456">Lyase</keyword>
<dbReference type="Pfam" id="PF00215">
    <property type="entry name" value="OMPdecase"/>
    <property type="match status" value="1"/>
</dbReference>
<keyword evidence="4 7" id="KW-0665">Pyrimidine biosynthesis</keyword>
<dbReference type="GO" id="GO:0006207">
    <property type="term" value="P:'de novo' pyrimidine nucleobase biosynthetic process"/>
    <property type="evidence" value="ECO:0007669"/>
    <property type="project" value="InterPro"/>
</dbReference>
<evidence type="ECO:0000256" key="10">
    <source>
        <dbReference type="RuleBase" id="RU000512"/>
    </source>
</evidence>
<dbReference type="SUPFAM" id="SSF51366">
    <property type="entry name" value="Ribulose-phoshate binding barrel"/>
    <property type="match status" value="1"/>
</dbReference>
<gene>
    <name evidence="7 12" type="primary">pyrF</name>
    <name evidence="12" type="ORF">D2962_16550</name>
</gene>
<organism evidence="12 13">
    <name type="scientific">Biomaibacter acetigenes</name>
    <dbReference type="NCBI Taxonomy" id="2316383"/>
    <lineage>
        <taxon>Bacteria</taxon>
        <taxon>Bacillati</taxon>
        <taxon>Bacillota</taxon>
        <taxon>Clostridia</taxon>
        <taxon>Thermosediminibacterales</taxon>
        <taxon>Tepidanaerobacteraceae</taxon>
        <taxon>Biomaibacter</taxon>
    </lineage>
</organism>
<evidence type="ECO:0000256" key="1">
    <source>
        <dbReference type="ARBA" id="ARBA00002356"/>
    </source>
</evidence>
<dbReference type="UniPathway" id="UPA00070">
    <property type="reaction ID" value="UER00120"/>
</dbReference>
<dbReference type="GO" id="GO:0005829">
    <property type="term" value="C:cytosol"/>
    <property type="evidence" value="ECO:0007669"/>
    <property type="project" value="TreeGrafter"/>
</dbReference>
<dbReference type="InterPro" id="IPR014732">
    <property type="entry name" value="OMPdecase"/>
</dbReference>
<dbReference type="EMBL" id="CP033169">
    <property type="protein sequence ID" value="AYO31990.1"/>
    <property type="molecule type" value="Genomic_DNA"/>
</dbReference>
<feature type="binding site" evidence="7 9">
    <location>
        <position position="213"/>
    </location>
    <ligand>
        <name>substrate</name>
    </ligand>
</feature>
<evidence type="ECO:0000256" key="7">
    <source>
        <dbReference type="HAMAP-Rule" id="MF_01200"/>
    </source>
</evidence>
<dbReference type="GO" id="GO:0004590">
    <property type="term" value="F:orotidine-5'-phosphate decarboxylase activity"/>
    <property type="evidence" value="ECO:0007669"/>
    <property type="project" value="UniProtKB-UniRule"/>
</dbReference>
<dbReference type="HAMAP" id="MF_01200_B">
    <property type="entry name" value="OMPdecase_type1_B"/>
    <property type="match status" value="1"/>
</dbReference>
<evidence type="ECO:0000256" key="9">
    <source>
        <dbReference type="PIRSR" id="PIRSR614732-2"/>
    </source>
</evidence>
<comment type="pathway">
    <text evidence="2 7 10">Pyrimidine metabolism; UMP biosynthesis via de novo pathway; UMP from orotate: step 2/2.</text>
</comment>
<dbReference type="Gene3D" id="3.20.20.70">
    <property type="entry name" value="Aldolase class I"/>
    <property type="match status" value="1"/>
</dbReference>
<keyword evidence="13" id="KW-1185">Reference proteome</keyword>
<feature type="active site" description="Proton donor" evidence="7">
    <location>
        <position position="64"/>
    </location>
</feature>
<dbReference type="PANTHER" id="PTHR32119:SF2">
    <property type="entry name" value="OROTIDINE 5'-PHOSPHATE DECARBOXYLASE"/>
    <property type="match status" value="1"/>
</dbReference>
<dbReference type="InterPro" id="IPR018089">
    <property type="entry name" value="OMPdecase_AS"/>
</dbReference>
<dbReference type="PANTHER" id="PTHR32119">
    <property type="entry name" value="OROTIDINE 5'-PHOSPHATE DECARBOXYLASE"/>
    <property type="match status" value="1"/>
</dbReference>
<evidence type="ECO:0000256" key="4">
    <source>
        <dbReference type="ARBA" id="ARBA00022975"/>
    </source>
</evidence>
<evidence type="ECO:0000313" key="12">
    <source>
        <dbReference type="EMBL" id="AYO31990.1"/>
    </source>
</evidence>
<dbReference type="InterPro" id="IPR001754">
    <property type="entry name" value="OMPdeCOase_dom"/>
</dbReference>
<keyword evidence="3 7" id="KW-0210">Decarboxylase</keyword>
<feature type="binding site" evidence="7 9">
    <location>
        <position position="222"/>
    </location>
    <ligand>
        <name>substrate</name>
    </ligand>
</feature>
<dbReference type="RefSeq" id="WP_122015620.1">
    <property type="nucleotide sequence ID" value="NZ_CP033169.1"/>
</dbReference>
<dbReference type="InterPro" id="IPR047596">
    <property type="entry name" value="OMPdecase_bac"/>
</dbReference>
<evidence type="ECO:0000256" key="5">
    <source>
        <dbReference type="ARBA" id="ARBA00023239"/>
    </source>
</evidence>
<dbReference type="Proteomes" id="UP000280960">
    <property type="component" value="Chromosome"/>
</dbReference>
<feature type="binding site" evidence="7 9">
    <location>
        <position position="242"/>
    </location>
    <ligand>
        <name>substrate</name>
    </ligand>
</feature>
<reference evidence="12 13" key="1">
    <citation type="submission" date="2018-10" db="EMBL/GenBank/DDBJ databases">
        <authorList>
            <person name="Zhang X."/>
        </authorList>
    </citation>
    <scope>NUCLEOTIDE SEQUENCE [LARGE SCALE GENOMIC DNA]</scope>
    <source>
        <strain evidence="12 13">SK-G1</strain>
    </source>
</reference>
<proteinExistence type="inferred from homology"/>
<feature type="binding site" evidence="7 9">
    <location>
        <position position="35"/>
    </location>
    <ligand>
        <name>substrate</name>
    </ligand>
</feature>
<dbReference type="SMART" id="SM00934">
    <property type="entry name" value="OMPdecase"/>
    <property type="match status" value="1"/>
</dbReference>
<accession>A0A3G2R933</accession>
<dbReference type="KEGG" id="bacg:D2962_16550"/>
<evidence type="ECO:0000313" key="13">
    <source>
        <dbReference type="Proteomes" id="UP000280960"/>
    </source>
</evidence>
<feature type="binding site" evidence="7">
    <location>
        <begin position="62"/>
        <end position="71"/>
    </location>
    <ligand>
        <name>substrate</name>
    </ligand>
</feature>